<dbReference type="NCBIfam" id="NF040535">
    <property type="entry name" value="LiaF_C_term"/>
    <property type="match status" value="1"/>
</dbReference>
<feature type="transmembrane region" description="Helical" evidence="1">
    <location>
        <begin position="33"/>
        <end position="50"/>
    </location>
</feature>
<reference evidence="3 4" key="1">
    <citation type="submission" date="2016-10" db="EMBL/GenBank/DDBJ databases">
        <authorList>
            <person name="de Groot N.N."/>
        </authorList>
    </citation>
    <scope>NUCLEOTIDE SEQUENCE [LARGE SCALE GENOMIC DNA]</scope>
    <source>
        <strain evidence="3 4">DSM 44778</strain>
    </source>
</reference>
<organism evidence="3 4">
    <name type="scientific">Thermoflavimicrobium dichotomicum</name>
    <dbReference type="NCBI Taxonomy" id="46223"/>
    <lineage>
        <taxon>Bacteria</taxon>
        <taxon>Bacillati</taxon>
        <taxon>Bacillota</taxon>
        <taxon>Bacilli</taxon>
        <taxon>Bacillales</taxon>
        <taxon>Thermoactinomycetaceae</taxon>
        <taxon>Thermoflavimicrobium</taxon>
    </lineage>
</organism>
<dbReference type="STRING" id="46223.SAMN05421852_12110"/>
<accession>A0A1I3U4C4</accession>
<keyword evidence="1" id="KW-1133">Transmembrane helix</keyword>
<dbReference type="InterPro" id="IPR024425">
    <property type="entry name" value="LiaF-like_C"/>
</dbReference>
<dbReference type="OrthoDB" id="2351415at2"/>
<keyword evidence="4" id="KW-1185">Reference proteome</keyword>
<evidence type="ECO:0000313" key="4">
    <source>
        <dbReference type="Proteomes" id="UP000199545"/>
    </source>
</evidence>
<feature type="transmembrane region" description="Helical" evidence="1">
    <location>
        <begin position="9"/>
        <end position="27"/>
    </location>
</feature>
<protein>
    <submittedName>
        <fullName evidence="3">Cell wall-active antibiotics response 4TMS YvqF</fullName>
    </submittedName>
</protein>
<dbReference type="AlphaFoldDB" id="A0A1I3U4C4"/>
<feature type="domain" description="Cell wall-active antibiotics response LiaF-like C-terminal" evidence="2">
    <location>
        <begin position="63"/>
        <end position="175"/>
    </location>
</feature>
<dbReference type="RefSeq" id="WP_093231348.1">
    <property type="nucleotide sequence ID" value="NZ_FORR01000021.1"/>
</dbReference>
<dbReference type="Proteomes" id="UP000199545">
    <property type="component" value="Unassembled WGS sequence"/>
</dbReference>
<gene>
    <name evidence="3" type="ORF">SAMN05421852_12110</name>
</gene>
<dbReference type="Pfam" id="PF09922">
    <property type="entry name" value="LiaF-like_C"/>
    <property type="match status" value="1"/>
</dbReference>
<keyword evidence="1" id="KW-0472">Membrane</keyword>
<name>A0A1I3U4C4_9BACL</name>
<proteinExistence type="predicted"/>
<keyword evidence="1" id="KW-0812">Transmembrane</keyword>
<evidence type="ECO:0000313" key="3">
    <source>
        <dbReference type="EMBL" id="SFJ76736.1"/>
    </source>
</evidence>
<sequence length="178" mass="20491">MRRLQKRKYIRLSCFLGVILLALLLQLFMQVNAFGLLFSLLFFFVGFHLFRSGSKNRDRNKQWIGKFHRLESNYELQDLQISHGFTDVKLDLTKAMISEGEKQIMISGWIGDVNIYLPYDLEVSVDASVTLGKLEVLGREARGFRPHLETETPGYAMSKRKVKILVSVLFGDVSVRCL</sequence>
<evidence type="ECO:0000259" key="2">
    <source>
        <dbReference type="Pfam" id="PF09922"/>
    </source>
</evidence>
<dbReference type="EMBL" id="FORR01000021">
    <property type="protein sequence ID" value="SFJ76736.1"/>
    <property type="molecule type" value="Genomic_DNA"/>
</dbReference>
<dbReference type="InterPro" id="IPR047793">
    <property type="entry name" value="LiaF_C"/>
</dbReference>
<evidence type="ECO:0000256" key="1">
    <source>
        <dbReference type="SAM" id="Phobius"/>
    </source>
</evidence>